<dbReference type="InterPro" id="IPR010666">
    <property type="entry name" value="Znf_GRF"/>
</dbReference>
<dbReference type="OrthoDB" id="2527463at2759"/>
<feature type="domain" description="GRF-type" evidence="6">
    <location>
        <begin position="398"/>
        <end position="446"/>
    </location>
</feature>
<keyword evidence="2 4" id="KW-0863">Zinc-finger</keyword>
<feature type="compositionally biased region" description="Basic and acidic residues" evidence="5">
    <location>
        <begin position="638"/>
        <end position="699"/>
    </location>
</feature>
<feature type="compositionally biased region" description="Polar residues" evidence="5">
    <location>
        <begin position="269"/>
        <end position="285"/>
    </location>
</feature>
<reference evidence="7 8" key="1">
    <citation type="submission" date="2019-07" db="EMBL/GenBank/DDBJ databases">
        <title>Rhodotorula toruloides NBRC10032 genome sequencing.</title>
        <authorList>
            <person name="Shida Y."/>
            <person name="Takaku H."/>
            <person name="Ogasawara W."/>
            <person name="Mori K."/>
        </authorList>
    </citation>
    <scope>NUCLEOTIDE SEQUENCE [LARGE SCALE GENOMIC DNA]</scope>
    <source>
        <strain evidence="7 8">NBRC10032</strain>
    </source>
</reference>
<dbReference type="GO" id="GO:0008270">
    <property type="term" value="F:zinc ion binding"/>
    <property type="evidence" value="ECO:0007669"/>
    <property type="project" value="UniProtKB-KW"/>
</dbReference>
<evidence type="ECO:0000256" key="1">
    <source>
        <dbReference type="ARBA" id="ARBA00022723"/>
    </source>
</evidence>
<dbReference type="PANTHER" id="PTHR33680:SF1">
    <property type="entry name" value="OS05G0489500 PROTEIN"/>
    <property type="match status" value="1"/>
</dbReference>
<feature type="region of interest" description="Disordered" evidence="5">
    <location>
        <begin position="25"/>
        <end position="50"/>
    </location>
</feature>
<sequence length="699" mass="74863">MDSKGLPAAVQRFAHASDHAHLDLLAPSSSSSSFPSGSTSFRSDASSSAPRAEMDFAAFTGGSDGLAEFERGWKDEWRETATRNASHDGFEINALLAGNELVTDTVDGDWERELKEGQARPWRVEMETTMPSDPFASSAALASRSGRLDESGGKGKGKACAGDMSPTSEELLSSLSSLDLADKAYLRSLLSLSPDEACRDYLERSSYADDVYGLPQGVKRLFGKAASAEEGVKGEEGRTKALRRLDMVLQHLRAMDARAEAGGSAIDDVSTSQRPQTFRSTHTSHANAASLMPPSAAAPAGTQQPAHQSSSPRPSPPRPAHSHYSVPSSLSESAFITVAGSQLLQSYTRTASVASRSEGARGRRLGRSTGGGRGGFRKNDAQTYMDHGCFLPNGEVLCFCNTEPRIKAIRRVTRKESSPNLGREFWSCGNWVEGDGCGFFLWCDEAAAKGRKYKTPPPAGAAPPATPSSSPQKRPFPSSTPTKPFSAPPAAQDDIFDDIDFDSLDAEFEDDIEDADPPTPAPSTPASGSPAKKPRFESFAGGSSQGPLTPTKSTGQRRGGAGQGGQTVRSGGFDAIQNDPDSPFHALQRSLFGRDTAAPPTSSPTASGSSPNKGTDESDSFAALSSAMSSLPSLLDSAKNDREKDARLLMAGKRKEESLRKLLDREKEEREKLRRENEGLKERIRMLEEETNELRTRRS</sequence>
<evidence type="ECO:0000256" key="3">
    <source>
        <dbReference type="ARBA" id="ARBA00022833"/>
    </source>
</evidence>
<feature type="region of interest" description="Disordered" evidence="5">
    <location>
        <begin position="133"/>
        <end position="166"/>
    </location>
</feature>
<comment type="caution">
    <text evidence="7">The sequence shown here is derived from an EMBL/GenBank/DDBJ whole genome shotgun (WGS) entry which is preliminary data.</text>
</comment>
<dbReference type="EMBL" id="BJWK01000005">
    <property type="protein sequence ID" value="GEM08504.1"/>
    <property type="molecule type" value="Genomic_DNA"/>
</dbReference>
<protein>
    <submittedName>
        <fullName evidence="7">Zinc finger, GRF-type domain containing protein</fullName>
    </submittedName>
</protein>
<keyword evidence="1" id="KW-0479">Metal-binding</keyword>
<dbReference type="AlphaFoldDB" id="A0A511KGC0"/>
<feature type="region of interest" description="Disordered" evidence="5">
    <location>
        <begin position="511"/>
        <end position="699"/>
    </location>
</feature>
<evidence type="ECO:0000256" key="2">
    <source>
        <dbReference type="ARBA" id="ARBA00022771"/>
    </source>
</evidence>
<feature type="compositionally biased region" description="Low complexity" evidence="5">
    <location>
        <begin position="467"/>
        <end position="493"/>
    </location>
</feature>
<feature type="compositionally biased region" description="Low complexity" evidence="5">
    <location>
        <begin position="27"/>
        <end position="48"/>
    </location>
</feature>
<dbReference type="PROSITE" id="PS51999">
    <property type="entry name" value="ZF_GRF"/>
    <property type="match status" value="1"/>
</dbReference>
<evidence type="ECO:0000313" key="8">
    <source>
        <dbReference type="Proteomes" id="UP000321518"/>
    </source>
</evidence>
<feature type="compositionally biased region" description="Pro residues" evidence="5">
    <location>
        <begin position="455"/>
        <end position="466"/>
    </location>
</feature>
<organism evidence="7 8">
    <name type="scientific">Rhodotorula toruloides</name>
    <name type="common">Yeast</name>
    <name type="synonym">Rhodosporidium toruloides</name>
    <dbReference type="NCBI Taxonomy" id="5286"/>
    <lineage>
        <taxon>Eukaryota</taxon>
        <taxon>Fungi</taxon>
        <taxon>Dikarya</taxon>
        <taxon>Basidiomycota</taxon>
        <taxon>Pucciniomycotina</taxon>
        <taxon>Microbotryomycetes</taxon>
        <taxon>Sporidiobolales</taxon>
        <taxon>Sporidiobolaceae</taxon>
        <taxon>Rhodotorula</taxon>
    </lineage>
</organism>
<evidence type="ECO:0000259" key="6">
    <source>
        <dbReference type="PROSITE" id="PS51999"/>
    </source>
</evidence>
<dbReference type="Pfam" id="PF06839">
    <property type="entry name" value="Zn_ribbon_GRF"/>
    <property type="match status" value="1"/>
</dbReference>
<feature type="compositionally biased region" description="Low complexity" evidence="5">
    <location>
        <begin position="286"/>
        <end position="312"/>
    </location>
</feature>
<feature type="compositionally biased region" description="Low complexity" evidence="5">
    <location>
        <begin position="136"/>
        <end position="145"/>
    </location>
</feature>
<evidence type="ECO:0000256" key="5">
    <source>
        <dbReference type="SAM" id="MobiDB-lite"/>
    </source>
</evidence>
<keyword evidence="3" id="KW-0862">Zinc</keyword>
<feature type="compositionally biased region" description="Low complexity" evidence="5">
    <location>
        <begin position="620"/>
        <end position="637"/>
    </location>
</feature>
<feature type="region of interest" description="Disordered" evidence="5">
    <location>
        <begin position="452"/>
        <end position="494"/>
    </location>
</feature>
<feature type="region of interest" description="Disordered" evidence="5">
    <location>
        <begin position="263"/>
        <end position="326"/>
    </location>
</feature>
<dbReference type="PANTHER" id="PTHR33680">
    <property type="entry name" value="OS07G0190500 PROTEIN"/>
    <property type="match status" value="1"/>
</dbReference>
<proteinExistence type="predicted"/>
<name>A0A511KGC0_RHOTO</name>
<feature type="compositionally biased region" description="Polar residues" evidence="5">
    <location>
        <begin position="541"/>
        <end position="554"/>
    </location>
</feature>
<dbReference type="Proteomes" id="UP000321518">
    <property type="component" value="Unassembled WGS sequence"/>
</dbReference>
<evidence type="ECO:0000256" key="4">
    <source>
        <dbReference type="PROSITE-ProRule" id="PRU01343"/>
    </source>
</evidence>
<evidence type="ECO:0000313" key="7">
    <source>
        <dbReference type="EMBL" id="GEM08504.1"/>
    </source>
</evidence>
<feature type="region of interest" description="Disordered" evidence="5">
    <location>
        <begin position="351"/>
        <end position="378"/>
    </location>
</feature>
<gene>
    <name evidence="7" type="ORF">Rt10032_c05g2521</name>
</gene>
<feature type="compositionally biased region" description="Low complexity" evidence="5">
    <location>
        <begin position="596"/>
        <end position="611"/>
    </location>
</feature>
<accession>A0A511KGC0</accession>